<reference evidence="1" key="1">
    <citation type="submission" date="2023-02" db="EMBL/GenBank/DDBJ databases">
        <title>Genome of toxic invasive species Heracleum sosnowskyi carries increased number of genes despite the absence of recent whole-genome duplications.</title>
        <authorList>
            <person name="Schelkunov M."/>
            <person name="Shtratnikova V."/>
            <person name="Makarenko M."/>
            <person name="Klepikova A."/>
            <person name="Omelchenko D."/>
            <person name="Novikova G."/>
            <person name="Obukhova E."/>
            <person name="Bogdanov V."/>
            <person name="Penin A."/>
            <person name="Logacheva M."/>
        </authorList>
    </citation>
    <scope>NUCLEOTIDE SEQUENCE</scope>
    <source>
        <strain evidence="1">Hsosn_3</strain>
        <tissue evidence="1">Leaf</tissue>
    </source>
</reference>
<sequence length="135" mass="15425">MSLADRKHHTNMWIELSGCSVVAQNSAMDIQKEQKSSGNDWLKFCKIETEDRSCKRATGNLLEVASEQVRIRPSIQIVIAYVGPDCLTRENFFDFPIDHLSDSEDDEDEVYQLNPAFLKPIFKDKSPEKSPEKGF</sequence>
<gene>
    <name evidence="1" type="ORF">POM88_001714</name>
</gene>
<dbReference type="AlphaFoldDB" id="A0AAD8N9V7"/>
<dbReference type="EMBL" id="JAUIZM010000001">
    <property type="protein sequence ID" value="KAK1402109.1"/>
    <property type="molecule type" value="Genomic_DNA"/>
</dbReference>
<reference evidence="1" key="2">
    <citation type="submission" date="2023-05" db="EMBL/GenBank/DDBJ databases">
        <authorList>
            <person name="Schelkunov M.I."/>
        </authorList>
    </citation>
    <scope>NUCLEOTIDE SEQUENCE</scope>
    <source>
        <strain evidence="1">Hsosn_3</strain>
        <tissue evidence="1">Leaf</tissue>
    </source>
</reference>
<accession>A0AAD8N9V7</accession>
<keyword evidence="2" id="KW-1185">Reference proteome</keyword>
<evidence type="ECO:0000313" key="2">
    <source>
        <dbReference type="Proteomes" id="UP001237642"/>
    </source>
</evidence>
<evidence type="ECO:0000313" key="1">
    <source>
        <dbReference type="EMBL" id="KAK1402109.1"/>
    </source>
</evidence>
<name>A0AAD8N9V7_9APIA</name>
<comment type="caution">
    <text evidence="1">The sequence shown here is derived from an EMBL/GenBank/DDBJ whole genome shotgun (WGS) entry which is preliminary data.</text>
</comment>
<dbReference type="Proteomes" id="UP001237642">
    <property type="component" value="Unassembled WGS sequence"/>
</dbReference>
<protein>
    <submittedName>
        <fullName evidence="1">Uncharacterized protein</fullName>
    </submittedName>
</protein>
<organism evidence="1 2">
    <name type="scientific">Heracleum sosnowskyi</name>
    <dbReference type="NCBI Taxonomy" id="360622"/>
    <lineage>
        <taxon>Eukaryota</taxon>
        <taxon>Viridiplantae</taxon>
        <taxon>Streptophyta</taxon>
        <taxon>Embryophyta</taxon>
        <taxon>Tracheophyta</taxon>
        <taxon>Spermatophyta</taxon>
        <taxon>Magnoliopsida</taxon>
        <taxon>eudicotyledons</taxon>
        <taxon>Gunneridae</taxon>
        <taxon>Pentapetalae</taxon>
        <taxon>asterids</taxon>
        <taxon>campanulids</taxon>
        <taxon>Apiales</taxon>
        <taxon>Apiaceae</taxon>
        <taxon>Apioideae</taxon>
        <taxon>apioid superclade</taxon>
        <taxon>Tordylieae</taxon>
        <taxon>Tordyliinae</taxon>
        <taxon>Heracleum</taxon>
    </lineage>
</organism>
<proteinExistence type="predicted"/>